<keyword evidence="2" id="KW-1185">Reference proteome</keyword>
<comment type="caution">
    <text evidence="1">The sequence shown here is derived from an EMBL/GenBank/DDBJ whole genome shotgun (WGS) entry which is preliminary data.</text>
</comment>
<dbReference type="RefSeq" id="WP_379292310.1">
    <property type="nucleotide sequence ID" value="NZ_JBHTKX010000001.1"/>
</dbReference>
<sequence>MNNHQQQFQLPAATNGSKVELHPHSAVSITTVVVLQQITLPDASRKLVCESECRNERIEIMMLKDVPFSGLRIKFRFIREIIEQMSGWKVYLFKMYSPGAVSGGMFADRQMKVLYIDVDLLWMPLRAIAKLIGSLPDLLSALSERVLSVVDGLYKPGRTKTLRVNEQTSVGLTVSKNGLCFSSHFVFSADELFVHVSINGNEVYLRFDNGWRMFFQTHSPLPFYAYKTPIEVRSQGYTIPLPLDVCHELMLDQKELLFAVYAD</sequence>
<dbReference type="EMBL" id="JBHTKX010000001">
    <property type="protein sequence ID" value="MFD1127629.1"/>
    <property type="molecule type" value="Genomic_DNA"/>
</dbReference>
<reference evidence="2" key="1">
    <citation type="journal article" date="2019" name="Int. J. Syst. Evol. Microbiol.">
        <title>The Global Catalogue of Microorganisms (GCM) 10K type strain sequencing project: providing services to taxonomists for standard genome sequencing and annotation.</title>
        <authorList>
            <consortium name="The Broad Institute Genomics Platform"/>
            <consortium name="The Broad Institute Genome Sequencing Center for Infectious Disease"/>
            <person name="Wu L."/>
            <person name="Ma J."/>
        </authorList>
    </citation>
    <scope>NUCLEOTIDE SEQUENCE [LARGE SCALE GENOMIC DNA]</scope>
    <source>
        <strain evidence="2">CCUG 53519</strain>
    </source>
</reference>
<name>A0ABW3PLD9_9BACL</name>
<gene>
    <name evidence="1" type="ORF">ACFQ3J_05480</name>
</gene>
<protein>
    <submittedName>
        <fullName evidence="1">Uncharacterized protein</fullName>
    </submittedName>
</protein>
<evidence type="ECO:0000313" key="2">
    <source>
        <dbReference type="Proteomes" id="UP001597169"/>
    </source>
</evidence>
<dbReference type="Proteomes" id="UP001597169">
    <property type="component" value="Unassembled WGS sequence"/>
</dbReference>
<accession>A0ABW3PLD9</accession>
<evidence type="ECO:0000313" key="1">
    <source>
        <dbReference type="EMBL" id="MFD1127629.1"/>
    </source>
</evidence>
<organism evidence="1 2">
    <name type="scientific">Paenibacillus provencensis</name>
    <dbReference type="NCBI Taxonomy" id="441151"/>
    <lineage>
        <taxon>Bacteria</taxon>
        <taxon>Bacillati</taxon>
        <taxon>Bacillota</taxon>
        <taxon>Bacilli</taxon>
        <taxon>Bacillales</taxon>
        <taxon>Paenibacillaceae</taxon>
        <taxon>Paenibacillus</taxon>
    </lineage>
</organism>
<proteinExistence type="predicted"/>